<dbReference type="Proteomes" id="UP001182556">
    <property type="component" value="Unassembled WGS sequence"/>
</dbReference>
<dbReference type="PANTHER" id="PTHR43481:SF2">
    <property type="entry name" value="PHOSPHATASE"/>
    <property type="match status" value="1"/>
</dbReference>
<name>A0AAD9FNM6_PAPLA</name>
<feature type="compositionally biased region" description="Low complexity" evidence="1">
    <location>
        <begin position="100"/>
        <end position="119"/>
    </location>
</feature>
<evidence type="ECO:0000313" key="3">
    <source>
        <dbReference type="Proteomes" id="UP001182556"/>
    </source>
</evidence>
<dbReference type="InterPro" id="IPR023198">
    <property type="entry name" value="PGP-like_dom2"/>
</dbReference>
<dbReference type="AlphaFoldDB" id="A0AAD9FNM6"/>
<gene>
    <name evidence="2" type="ORF">DB88DRAFT_353636</name>
</gene>
<keyword evidence="3" id="KW-1185">Reference proteome</keyword>
<comment type="caution">
    <text evidence="2">The sequence shown here is derived from an EMBL/GenBank/DDBJ whole genome shotgun (WGS) entry which is preliminary data.</text>
</comment>
<evidence type="ECO:0000313" key="2">
    <source>
        <dbReference type="EMBL" id="KAK1922451.1"/>
    </source>
</evidence>
<dbReference type="Pfam" id="PF00702">
    <property type="entry name" value="Hydrolase"/>
    <property type="match status" value="1"/>
</dbReference>
<accession>A0AAD9FNM6</accession>
<feature type="region of interest" description="Disordered" evidence="1">
    <location>
        <begin position="94"/>
        <end position="128"/>
    </location>
</feature>
<dbReference type="PANTHER" id="PTHR43481">
    <property type="entry name" value="FRUCTOSE-1-PHOSPHATE PHOSPHATASE"/>
    <property type="match status" value="1"/>
</dbReference>
<dbReference type="InterPro" id="IPR006439">
    <property type="entry name" value="HAD-SF_hydro_IA"/>
</dbReference>
<dbReference type="InterPro" id="IPR023214">
    <property type="entry name" value="HAD_sf"/>
</dbReference>
<evidence type="ECO:0000256" key="1">
    <source>
        <dbReference type="SAM" id="MobiDB-lite"/>
    </source>
</evidence>
<dbReference type="Gene3D" id="1.10.150.240">
    <property type="entry name" value="Putative phosphatase, domain 2"/>
    <property type="match status" value="1"/>
</dbReference>
<dbReference type="SFLD" id="SFLDS00003">
    <property type="entry name" value="Haloacid_Dehalogenase"/>
    <property type="match status" value="1"/>
</dbReference>
<dbReference type="SFLD" id="SFLDG01129">
    <property type="entry name" value="C1.5:_HAD__Beta-PGM__Phosphata"/>
    <property type="match status" value="1"/>
</dbReference>
<reference evidence="2" key="1">
    <citation type="submission" date="2023-02" db="EMBL/GenBank/DDBJ databases">
        <title>Identification and recombinant expression of a fungal hydrolase from Papiliotrema laurentii that hydrolyzes apple cutin and clears colloidal polyester polyurethane.</title>
        <authorList>
            <consortium name="DOE Joint Genome Institute"/>
            <person name="Roman V.A."/>
            <person name="Bojanowski C."/>
            <person name="Crable B.R."/>
            <person name="Wagner D.N."/>
            <person name="Hung C.S."/>
            <person name="Nadeau L.J."/>
            <person name="Schratz L."/>
            <person name="Haridas S."/>
            <person name="Pangilinan J."/>
            <person name="Lipzen A."/>
            <person name="Na H."/>
            <person name="Yan M."/>
            <person name="Ng V."/>
            <person name="Grigoriev I.V."/>
            <person name="Spatafora J.W."/>
            <person name="Barlow D."/>
            <person name="Biffinger J."/>
            <person name="Kelley-Loughnane N."/>
            <person name="Varaljay V.A."/>
            <person name="Crookes-Goodson W.J."/>
        </authorList>
    </citation>
    <scope>NUCLEOTIDE SEQUENCE</scope>
    <source>
        <strain evidence="2">5307AH</strain>
    </source>
</reference>
<dbReference type="InterPro" id="IPR036412">
    <property type="entry name" value="HAD-like_sf"/>
</dbReference>
<organism evidence="2 3">
    <name type="scientific">Papiliotrema laurentii</name>
    <name type="common">Cryptococcus laurentii</name>
    <dbReference type="NCBI Taxonomy" id="5418"/>
    <lineage>
        <taxon>Eukaryota</taxon>
        <taxon>Fungi</taxon>
        <taxon>Dikarya</taxon>
        <taxon>Basidiomycota</taxon>
        <taxon>Agaricomycotina</taxon>
        <taxon>Tremellomycetes</taxon>
        <taxon>Tremellales</taxon>
        <taxon>Rhynchogastremaceae</taxon>
        <taxon>Papiliotrema</taxon>
    </lineage>
</organism>
<proteinExistence type="predicted"/>
<sequence>MANPTSYPNAATFTADGVLFDMDGTLTDSIAAVEAAWTAKAEELGLEPEAVIAATHGRRASDNLQELIPSLRKEHIEREVEAFEKSILAFADTPPQSRKPSFASHRSSGSFSRSPMSNSTLSSLAPMTPMSDGTLARRTSIHYNPDVSVSFTSYKLGRSEVEVAITDDSPFEDEEAETERLVDMSVRILPGVRALIDSLPEGKYAVATSGAKTYCHGCLTRTNITIPKVCVTADDSRLKRGKPYPDPFLLAAADLGVDPKRSVIFEDSPSGIKAAVAAGGTVIAVCTSHKREQIDKFGAHYVVDTMDQVKVTHAENGELLFTVLH</sequence>
<dbReference type="InterPro" id="IPR051806">
    <property type="entry name" value="HAD-like_SPP"/>
</dbReference>
<protein>
    <submittedName>
        <fullName evidence="2">HAD-like domain-containing protein</fullName>
    </submittedName>
</protein>
<dbReference type="Gene3D" id="3.40.50.1000">
    <property type="entry name" value="HAD superfamily/HAD-like"/>
    <property type="match status" value="1"/>
</dbReference>
<dbReference type="NCBIfam" id="TIGR01509">
    <property type="entry name" value="HAD-SF-IA-v3"/>
    <property type="match status" value="1"/>
</dbReference>
<dbReference type="GO" id="GO:0050308">
    <property type="term" value="F:sugar-phosphatase activity"/>
    <property type="evidence" value="ECO:0007669"/>
    <property type="project" value="TreeGrafter"/>
</dbReference>
<dbReference type="FunFam" id="3.40.50.1000:FF:000145">
    <property type="entry name" value="HAD family hydrolase"/>
    <property type="match status" value="1"/>
</dbReference>
<dbReference type="EMBL" id="JAODAN010000008">
    <property type="protein sequence ID" value="KAK1922451.1"/>
    <property type="molecule type" value="Genomic_DNA"/>
</dbReference>
<dbReference type="FunFam" id="3.40.50.1000:FF:000162">
    <property type="entry name" value="HAD-like protein"/>
    <property type="match status" value="1"/>
</dbReference>
<dbReference type="SUPFAM" id="SSF56784">
    <property type="entry name" value="HAD-like"/>
    <property type="match status" value="1"/>
</dbReference>